<keyword evidence="4" id="KW-1185">Reference proteome</keyword>
<feature type="compositionally biased region" description="Basic and acidic residues" evidence="1">
    <location>
        <begin position="71"/>
        <end position="87"/>
    </location>
</feature>
<dbReference type="Gene3D" id="3.40.50.300">
    <property type="entry name" value="P-loop containing nucleotide triphosphate hydrolases"/>
    <property type="match status" value="1"/>
</dbReference>
<reference evidence="3 4" key="1">
    <citation type="submission" date="2022-06" db="EMBL/GenBank/DDBJ databases">
        <title>Dyella sp. Sa strain:Sa Genome sequencing.</title>
        <authorList>
            <person name="Park S."/>
        </authorList>
    </citation>
    <scope>NUCLEOTIDE SEQUENCE [LARGE SCALE GENOMIC DNA]</scope>
    <source>
        <strain evidence="3 4">Sa</strain>
    </source>
</reference>
<evidence type="ECO:0000313" key="3">
    <source>
        <dbReference type="EMBL" id="MCP1373806.1"/>
    </source>
</evidence>
<dbReference type="EMBL" id="JAMZEK010000001">
    <property type="protein sequence ID" value="MCP1373806.1"/>
    <property type="molecule type" value="Genomic_DNA"/>
</dbReference>
<evidence type="ECO:0000259" key="2">
    <source>
        <dbReference type="Pfam" id="PF13304"/>
    </source>
</evidence>
<evidence type="ECO:0000313" key="4">
    <source>
        <dbReference type="Proteomes" id="UP001204615"/>
    </source>
</evidence>
<organism evidence="3 4">
    <name type="scientific">Dyella lutea</name>
    <dbReference type="NCBI Taxonomy" id="2950441"/>
    <lineage>
        <taxon>Bacteria</taxon>
        <taxon>Pseudomonadati</taxon>
        <taxon>Pseudomonadota</taxon>
        <taxon>Gammaproteobacteria</taxon>
        <taxon>Lysobacterales</taxon>
        <taxon>Rhodanobacteraceae</taxon>
        <taxon>Dyella</taxon>
    </lineage>
</organism>
<dbReference type="InterPro" id="IPR027417">
    <property type="entry name" value="P-loop_NTPase"/>
</dbReference>
<dbReference type="PANTHER" id="PTHR43581:SF3">
    <property type="entry name" value="AAA+ ATPASE DOMAIN-CONTAINING PROTEIN"/>
    <property type="match status" value="1"/>
</dbReference>
<feature type="compositionally biased region" description="Polar residues" evidence="1">
    <location>
        <begin position="61"/>
        <end position="70"/>
    </location>
</feature>
<dbReference type="SUPFAM" id="SSF52540">
    <property type="entry name" value="P-loop containing nucleoside triphosphate hydrolases"/>
    <property type="match status" value="1"/>
</dbReference>
<comment type="caution">
    <text evidence="3">The sequence shown here is derived from an EMBL/GenBank/DDBJ whole genome shotgun (WGS) entry which is preliminary data.</text>
</comment>
<name>A0ABT1F8W4_9GAMM</name>
<dbReference type="InterPro" id="IPR051396">
    <property type="entry name" value="Bact_Antivir_Def_Nuclease"/>
</dbReference>
<dbReference type="Proteomes" id="UP001204615">
    <property type="component" value="Unassembled WGS sequence"/>
</dbReference>
<dbReference type="Pfam" id="PF13304">
    <property type="entry name" value="AAA_21"/>
    <property type="match status" value="1"/>
</dbReference>
<dbReference type="InterPro" id="IPR003959">
    <property type="entry name" value="ATPase_AAA_core"/>
</dbReference>
<proteinExistence type="predicted"/>
<dbReference type="PANTHER" id="PTHR43581">
    <property type="entry name" value="ATP/GTP PHOSPHATASE"/>
    <property type="match status" value="1"/>
</dbReference>
<sequence length="492" mass="55916">MSEKKQKDISSGTDEMMKNVTELNVIIGRNGSGKSKFLRSISKLRNKDDYYVSYLSPERSGTFSDNPNTEHNARHDPNFLINDRDKNQSSNFKTASRMHLKKLALHWGRRVDCEQDLRLDTTRTFEKEYLAHINRLLSNLKLEVDAQGEFQFITQSGHKIDPSELSSGESEMVALASEVMYFFAMCGGSKTNLLILDEPDVHLHPDLQAKFARFLTYQIDQLNPKFRERTFTIIATHSTPLICDLALAKYCSIGTKRHESEEVLQRPVTEAFKSVAPFFGHPLSRFIGDDIPLIVEGADDVRIWGHACRTSGGRIRVFPCLATSKSQMNALEKTCDNLMRAIYDEPKAISIRDGDGERKHIHPEGCVIRYSLQCYEMENLLLTDECLQVMHLTWVNFIEMAKKWILKNPHHPQKNLLEDIIQSTDRGRDRKIKDLRNVIIGIADAHKDWEIVVGQAIGRLEKDFSVGAKSFSIREFIGSGALQAVGAIETEA</sequence>
<protein>
    <submittedName>
        <fullName evidence="3">AAA family ATPase</fullName>
    </submittedName>
</protein>
<evidence type="ECO:0000256" key="1">
    <source>
        <dbReference type="SAM" id="MobiDB-lite"/>
    </source>
</evidence>
<accession>A0ABT1F8W4</accession>
<dbReference type="CDD" id="cd00267">
    <property type="entry name" value="ABC_ATPase"/>
    <property type="match status" value="1"/>
</dbReference>
<feature type="domain" description="ATPase AAA-type core" evidence="2">
    <location>
        <begin position="81"/>
        <end position="244"/>
    </location>
</feature>
<gene>
    <name evidence="3" type="ORF">NC595_07005</name>
</gene>
<dbReference type="RefSeq" id="WP_253565620.1">
    <property type="nucleotide sequence ID" value="NZ_JAMZEK010000001.1"/>
</dbReference>
<feature type="region of interest" description="Disordered" evidence="1">
    <location>
        <begin position="61"/>
        <end position="87"/>
    </location>
</feature>